<dbReference type="EMBL" id="SPLM01000144">
    <property type="protein sequence ID" value="TMW57039.1"/>
    <property type="molecule type" value="Genomic_DNA"/>
</dbReference>
<keyword evidence="5 7" id="KW-1133">Transmembrane helix</keyword>
<feature type="transmembrane region" description="Helical" evidence="7">
    <location>
        <begin position="59"/>
        <end position="80"/>
    </location>
</feature>
<evidence type="ECO:0000313" key="8">
    <source>
        <dbReference type="EMBL" id="TMW57039.1"/>
    </source>
</evidence>
<evidence type="ECO:0000256" key="4">
    <source>
        <dbReference type="ARBA" id="ARBA00022692"/>
    </source>
</evidence>
<name>A0A8K1C5P3_PYTOL</name>
<keyword evidence="4 7" id="KW-0812">Transmembrane</keyword>
<dbReference type="Gene3D" id="1.20.1250.20">
    <property type="entry name" value="MFS general substrate transporter like domains"/>
    <property type="match status" value="1"/>
</dbReference>
<evidence type="ECO:0000256" key="6">
    <source>
        <dbReference type="ARBA" id="ARBA00023136"/>
    </source>
</evidence>
<dbReference type="InterPro" id="IPR039309">
    <property type="entry name" value="BT1"/>
</dbReference>
<comment type="subcellular location">
    <subcellularLocation>
        <location evidence="1">Membrane</location>
        <topology evidence="1">Multi-pass membrane protein</topology>
    </subcellularLocation>
</comment>
<proteinExistence type="inferred from homology"/>
<dbReference type="Proteomes" id="UP000794436">
    <property type="component" value="Unassembled WGS sequence"/>
</dbReference>
<dbReference type="SUPFAM" id="SSF103473">
    <property type="entry name" value="MFS general substrate transporter"/>
    <property type="match status" value="1"/>
</dbReference>
<dbReference type="OrthoDB" id="153467at2759"/>
<reference evidence="8" key="1">
    <citation type="submission" date="2019-03" db="EMBL/GenBank/DDBJ databases">
        <title>Long read genome sequence of the mycoparasitic Pythium oligandrum ATCC 38472 isolated from sugarbeet rhizosphere.</title>
        <authorList>
            <person name="Gaulin E."/>
        </authorList>
    </citation>
    <scope>NUCLEOTIDE SEQUENCE</scope>
    <source>
        <strain evidence="8">ATCC 38472_TT</strain>
    </source>
</reference>
<feature type="transmembrane region" description="Helical" evidence="7">
    <location>
        <begin position="519"/>
        <end position="542"/>
    </location>
</feature>
<feature type="transmembrane region" description="Helical" evidence="7">
    <location>
        <begin position="369"/>
        <end position="390"/>
    </location>
</feature>
<evidence type="ECO:0008006" key="10">
    <source>
        <dbReference type="Google" id="ProtNLM"/>
    </source>
</evidence>
<feature type="transmembrane region" description="Helical" evidence="7">
    <location>
        <begin position="307"/>
        <end position="331"/>
    </location>
</feature>
<evidence type="ECO:0000256" key="1">
    <source>
        <dbReference type="ARBA" id="ARBA00004141"/>
    </source>
</evidence>
<feature type="transmembrane region" description="Helical" evidence="7">
    <location>
        <begin position="180"/>
        <end position="198"/>
    </location>
</feature>
<keyword evidence="9" id="KW-1185">Reference proteome</keyword>
<gene>
    <name evidence="8" type="ORF">Poli38472_002964</name>
</gene>
<sequence length="556" mass="61944">MASTKVSLGERISYISSTANKDKEIDGGYISATTPDVEGGALRAGEAPNLLSKQSFGLLAQYAAVGLIYGTLPYTIYPFLTAYLNMEGTATTSASALLSIPWSLKVFIGMLSDNFPIFGYRRRPFMMIGWSVCALCLFVMAFMPMPDSYFIKPEYRKLEVEELIDGVHVRENAGSSGGKYIVLMMLASLGYVFADVAADAVVVEYAQREPEAIRGRTQTAIYTTRTFFMIIANVMLAFGMNGREYGGDFDYGMSFSNLMLVLAIFCLPVVAMTWFFVHEERFAKPNFKEYISNLWESIKTRAFYQVIAYNFFSGVFSSVSYVASSPIQIYWVEVTNLNYNLSSIIANGVMVVTLIVVGKYGLHWNWRFVIAVTMVMVVAMDVVCTMLVTWDVFRSQWFWLGVPIVENVPYSVNFIISTYVVVELAGMGNEGACYGLLTTVSNLSSPFALTITKNINASFDVWNKDIMSDTTHVRSEVTYTIMISYFCKLASLFFLVLLPSQKAATQELKRTGGSSKTMGIITICYCMFALIWSIMTNLFAIFDSTKCLKITGGCKS</sequence>
<feature type="transmembrane region" description="Helical" evidence="7">
    <location>
        <begin position="92"/>
        <end position="112"/>
    </location>
</feature>
<protein>
    <recommendedName>
        <fullName evidence="10">Folate-Biopterin Transporter (FBT) Family</fullName>
    </recommendedName>
</protein>
<dbReference type="GO" id="GO:0022857">
    <property type="term" value="F:transmembrane transporter activity"/>
    <property type="evidence" value="ECO:0007669"/>
    <property type="project" value="InterPro"/>
</dbReference>
<keyword evidence="6 7" id="KW-0472">Membrane</keyword>
<feature type="transmembrane region" description="Helical" evidence="7">
    <location>
        <begin position="124"/>
        <end position="143"/>
    </location>
</feature>
<organism evidence="8 9">
    <name type="scientific">Pythium oligandrum</name>
    <name type="common">Mycoparasitic fungus</name>
    <dbReference type="NCBI Taxonomy" id="41045"/>
    <lineage>
        <taxon>Eukaryota</taxon>
        <taxon>Sar</taxon>
        <taxon>Stramenopiles</taxon>
        <taxon>Oomycota</taxon>
        <taxon>Peronosporomycetes</taxon>
        <taxon>Pythiales</taxon>
        <taxon>Pythiaceae</taxon>
        <taxon>Pythium</taxon>
    </lineage>
</organism>
<accession>A0A8K1C5P3</accession>
<dbReference type="PANTHER" id="PTHR31585">
    <property type="entry name" value="FOLATE-BIOPTERIN TRANSPORTER 1, CHLOROPLASTIC"/>
    <property type="match status" value="1"/>
</dbReference>
<feature type="transmembrane region" description="Helical" evidence="7">
    <location>
        <begin position="219"/>
        <end position="238"/>
    </location>
</feature>
<dbReference type="AlphaFoldDB" id="A0A8K1C5P3"/>
<evidence type="ECO:0000256" key="3">
    <source>
        <dbReference type="ARBA" id="ARBA00022448"/>
    </source>
</evidence>
<feature type="transmembrane region" description="Helical" evidence="7">
    <location>
        <begin position="477"/>
        <end position="498"/>
    </location>
</feature>
<dbReference type="GO" id="GO:0016020">
    <property type="term" value="C:membrane"/>
    <property type="evidence" value="ECO:0007669"/>
    <property type="project" value="UniProtKB-SubCell"/>
</dbReference>
<feature type="transmembrane region" description="Helical" evidence="7">
    <location>
        <begin position="258"/>
        <end position="277"/>
    </location>
</feature>
<dbReference type="Pfam" id="PF07690">
    <property type="entry name" value="MFS_1"/>
    <property type="match status" value="1"/>
</dbReference>
<evidence type="ECO:0000256" key="2">
    <source>
        <dbReference type="ARBA" id="ARBA00007015"/>
    </source>
</evidence>
<keyword evidence="3" id="KW-0813">Transport</keyword>
<dbReference type="PANTHER" id="PTHR31585:SF5">
    <property type="entry name" value="RNA-BINDING S4 DOMAIN-CONTAINING PROTEIN"/>
    <property type="match status" value="1"/>
</dbReference>
<dbReference type="InterPro" id="IPR011701">
    <property type="entry name" value="MFS"/>
</dbReference>
<feature type="transmembrane region" description="Helical" evidence="7">
    <location>
        <begin position="337"/>
        <end position="357"/>
    </location>
</feature>
<comment type="caution">
    <text evidence="8">The sequence shown here is derived from an EMBL/GenBank/DDBJ whole genome shotgun (WGS) entry which is preliminary data.</text>
</comment>
<comment type="similarity">
    <text evidence="2">Belongs to the major facilitator superfamily. Folate-biopterin transporter (TC 2.A.71) family.</text>
</comment>
<dbReference type="InterPro" id="IPR036259">
    <property type="entry name" value="MFS_trans_sf"/>
</dbReference>
<evidence type="ECO:0000313" key="9">
    <source>
        <dbReference type="Proteomes" id="UP000794436"/>
    </source>
</evidence>
<evidence type="ECO:0000256" key="5">
    <source>
        <dbReference type="ARBA" id="ARBA00022989"/>
    </source>
</evidence>
<evidence type="ECO:0000256" key="7">
    <source>
        <dbReference type="SAM" id="Phobius"/>
    </source>
</evidence>
<dbReference type="Pfam" id="PF03092">
    <property type="entry name" value="BT1"/>
    <property type="match status" value="1"/>
</dbReference>